<dbReference type="OrthoDB" id="1917735at2759"/>
<evidence type="ECO:0000256" key="2">
    <source>
        <dbReference type="SAM" id="MobiDB-lite"/>
    </source>
</evidence>
<reference evidence="4" key="1">
    <citation type="submission" date="2025-08" db="UniProtKB">
        <authorList>
            <consortium name="RefSeq"/>
        </authorList>
    </citation>
    <scope>IDENTIFICATION</scope>
</reference>
<proteinExistence type="inferred from homology"/>
<keyword evidence="3" id="KW-1185">Reference proteome</keyword>
<dbReference type="PANTHER" id="PTHR46525:SF2">
    <property type="entry name" value="EMB|CAB72159.1"/>
    <property type="match status" value="1"/>
</dbReference>
<evidence type="ECO:0000313" key="4">
    <source>
        <dbReference type="RefSeq" id="XP_010264683.1"/>
    </source>
</evidence>
<accession>A0A1U8ACT6</accession>
<feature type="compositionally biased region" description="Acidic residues" evidence="2">
    <location>
        <begin position="104"/>
        <end position="115"/>
    </location>
</feature>
<sequence length="168" mass="19069">MATGKSYLARPSYRFLGVDGDNTIGSDTMFEFDEADLWNSNQDASPEFKKFIPNARVSKKLAKRVVNADRSDGGTTTAMSLPVNIPDWSKILREDYRASRRAENDEDFDDDDNDSEDNKIPPHEFLARQFARTQIASFSVHEGIGRTLKGRDLSRVRNAIWEKTGFQD</sequence>
<dbReference type="Proteomes" id="UP000189703">
    <property type="component" value="Unplaced"/>
</dbReference>
<gene>
    <name evidence="4" type="primary">LOC104602622</name>
</gene>
<dbReference type="PANTHER" id="PTHR46525">
    <property type="entry name" value="EMB|CAB72159.1"/>
    <property type="match status" value="1"/>
</dbReference>
<dbReference type="eggNOG" id="ENOG502RZ83">
    <property type="taxonomic scope" value="Eukaryota"/>
</dbReference>
<dbReference type="FunCoup" id="A0A1U8ACT6">
    <property type="interactions" value="288"/>
</dbReference>
<dbReference type="AlphaFoldDB" id="A0A1U8ACT6"/>
<evidence type="ECO:0000313" key="3">
    <source>
        <dbReference type="Proteomes" id="UP000189703"/>
    </source>
</evidence>
<dbReference type="Pfam" id="PF04520">
    <property type="entry name" value="Senescence_reg"/>
    <property type="match status" value="1"/>
</dbReference>
<protein>
    <submittedName>
        <fullName evidence="4">Uncharacterized protein LOC104602622</fullName>
    </submittedName>
</protein>
<name>A0A1U8ACT6_NELNU</name>
<dbReference type="KEGG" id="nnu:104602622"/>
<dbReference type="RefSeq" id="XP_010264683.1">
    <property type="nucleotide sequence ID" value="XM_010266381.2"/>
</dbReference>
<dbReference type="GO" id="GO:0010150">
    <property type="term" value="P:leaf senescence"/>
    <property type="evidence" value="ECO:0007669"/>
    <property type="project" value="UniProtKB-ARBA"/>
</dbReference>
<dbReference type="InterPro" id="IPR007608">
    <property type="entry name" value="Senescence_reg_S40"/>
</dbReference>
<dbReference type="OMA" id="MARTRIV"/>
<feature type="region of interest" description="Disordered" evidence="2">
    <location>
        <begin position="100"/>
        <end position="120"/>
    </location>
</feature>
<evidence type="ECO:0000256" key="1">
    <source>
        <dbReference type="ARBA" id="ARBA00034773"/>
    </source>
</evidence>
<comment type="similarity">
    <text evidence="1">Belongs to the senescence regulator S40 family.</text>
</comment>
<dbReference type="GeneID" id="104602622"/>
<organism evidence="3 4">
    <name type="scientific">Nelumbo nucifera</name>
    <name type="common">Sacred lotus</name>
    <dbReference type="NCBI Taxonomy" id="4432"/>
    <lineage>
        <taxon>Eukaryota</taxon>
        <taxon>Viridiplantae</taxon>
        <taxon>Streptophyta</taxon>
        <taxon>Embryophyta</taxon>
        <taxon>Tracheophyta</taxon>
        <taxon>Spermatophyta</taxon>
        <taxon>Magnoliopsida</taxon>
        <taxon>Proteales</taxon>
        <taxon>Nelumbonaceae</taxon>
        <taxon>Nelumbo</taxon>
    </lineage>
</organism>